<dbReference type="Proteomes" id="UP000789396">
    <property type="component" value="Unassembled WGS sequence"/>
</dbReference>
<evidence type="ECO:0000313" key="2">
    <source>
        <dbReference type="Proteomes" id="UP000789396"/>
    </source>
</evidence>
<dbReference type="AlphaFoldDB" id="A0A9N9K8V8"/>
<feature type="non-terminal residue" evidence="1">
    <location>
        <position position="133"/>
    </location>
</feature>
<gene>
    <name evidence="1" type="ORF">RFULGI_LOCUS19151</name>
</gene>
<organism evidence="1 2">
    <name type="scientific">Racocetra fulgida</name>
    <dbReference type="NCBI Taxonomy" id="60492"/>
    <lineage>
        <taxon>Eukaryota</taxon>
        <taxon>Fungi</taxon>
        <taxon>Fungi incertae sedis</taxon>
        <taxon>Mucoromycota</taxon>
        <taxon>Glomeromycotina</taxon>
        <taxon>Glomeromycetes</taxon>
        <taxon>Diversisporales</taxon>
        <taxon>Gigasporaceae</taxon>
        <taxon>Racocetra</taxon>
    </lineage>
</organism>
<dbReference type="OrthoDB" id="2322425at2759"/>
<dbReference type="EMBL" id="CAJVPZ010090516">
    <property type="protein sequence ID" value="CAG8814913.1"/>
    <property type="molecule type" value="Genomic_DNA"/>
</dbReference>
<keyword evidence="2" id="KW-1185">Reference proteome</keyword>
<evidence type="ECO:0000313" key="1">
    <source>
        <dbReference type="EMBL" id="CAG8814913.1"/>
    </source>
</evidence>
<reference evidence="1" key="1">
    <citation type="submission" date="2021-06" db="EMBL/GenBank/DDBJ databases">
        <authorList>
            <person name="Kallberg Y."/>
            <person name="Tangrot J."/>
            <person name="Rosling A."/>
        </authorList>
    </citation>
    <scope>NUCLEOTIDE SEQUENCE</scope>
    <source>
        <strain evidence="1">IN212</strain>
    </source>
</reference>
<protein>
    <submittedName>
        <fullName evidence="1">19721_t:CDS:1</fullName>
    </submittedName>
</protein>
<accession>A0A9N9K8V8</accession>
<proteinExistence type="predicted"/>
<comment type="caution">
    <text evidence="1">The sequence shown here is derived from an EMBL/GenBank/DDBJ whole genome shotgun (WGS) entry which is preliminary data.</text>
</comment>
<sequence length="133" mass="14652">MLSVANSLPHQLVKKIKWQTCLNGKVPFPSLDIKTSANDIAQGQKETFTVSASLPDDITETDLLELSFLDFNSGESYNFSPPVCGKNNLPQCPIKANIKFSVKQMIKVPTFPPINTFELDIIIGKLSDNIIKG</sequence>
<name>A0A9N9K8V8_9GLOM</name>